<reference evidence="1" key="1">
    <citation type="submission" date="2021-06" db="EMBL/GenBank/DDBJ databases">
        <authorList>
            <person name="Kallberg Y."/>
            <person name="Tangrot J."/>
            <person name="Rosling A."/>
        </authorList>
    </citation>
    <scope>NUCLEOTIDE SEQUENCE</scope>
    <source>
        <strain evidence="1">MA461A</strain>
    </source>
</reference>
<sequence length="65" mass="7465">FKNMKVTDSLRLKESIIIESILNKFKLCRYTKKCKIEESAAFSPSPVSENIDNENIEEEEGALEN</sequence>
<name>A0ACA9SJS0_9GLOM</name>
<feature type="non-terminal residue" evidence="1">
    <location>
        <position position="1"/>
    </location>
</feature>
<dbReference type="Proteomes" id="UP000789920">
    <property type="component" value="Unassembled WGS sequence"/>
</dbReference>
<evidence type="ECO:0000313" key="1">
    <source>
        <dbReference type="EMBL" id="CAG8840456.1"/>
    </source>
</evidence>
<protein>
    <submittedName>
        <fullName evidence="1">17699_t:CDS:1</fullName>
    </submittedName>
</protein>
<comment type="caution">
    <text evidence="1">The sequence shown here is derived from an EMBL/GenBank/DDBJ whole genome shotgun (WGS) entry which is preliminary data.</text>
</comment>
<accession>A0ACA9SJS0</accession>
<gene>
    <name evidence="1" type="ORF">RPERSI_LOCUS31437</name>
</gene>
<keyword evidence="2" id="KW-1185">Reference proteome</keyword>
<proteinExistence type="predicted"/>
<evidence type="ECO:0000313" key="2">
    <source>
        <dbReference type="Proteomes" id="UP000789920"/>
    </source>
</evidence>
<organism evidence="1 2">
    <name type="scientific">Racocetra persica</name>
    <dbReference type="NCBI Taxonomy" id="160502"/>
    <lineage>
        <taxon>Eukaryota</taxon>
        <taxon>Fungi</taxon>
        <taxon>Fungi incertae sedis</taxon>
        <taxon>Mucoromycota</taxon>
        <taxon>Glomeromycotina</taxon>
        <taxon>Glomeromycetes</taxon>
        <taxon>Diversisporales</taxon>
        <taxon>Gigasporaceae</taxon>
        <taxon>Racocetra</taxon>
    </lineage>
</organism>
<dbReference type="EMBL" id="CAJVQC010126811">
    <property type="protein sequence ID" value="CAG8840456.1"/>
    <property type="molecule type" value="Genomic_DNA"/>
</dbReference>